<protein>
    <submittedName>
        <fullName evidence="2">Uncharacterized protein</fullName>
    </submittedName>
</protein>
<organism evidence="2 3">
    <name type="scientific">Theobroma cacao</name>
    <name type="common">Cacao</name>
    <name type="synonym">Cocoa</name>
    <dbReference type="NCBI Taxonomy" id="3641"/>
    <lineage>
        <taxon>Eukaryota</taxon>
        <taxon>Viridiplantae</taxon>
        <taxon>Streptophyta</taxon>
        <taxon>Embryophyta</taxon>
        <taxon>Tracheophyta</taxon>
        <taxon>Spermatophyta</taxon>
        <taxon>Magnoliopsida</taxon>
        <taxon>eudicotyledons</taxon>
        <taxon>Gunneridae</taxon>
        <taxon>Pentapetalae</taxon>
        <taxon>rosids</taxon>
        <taxon>malvids</taxon>
        <taxon>Malvales</taxon>
        <taxon>Malvaceae</taxon>
        <taxon>Byttnerioideae</taxon>
        <taxon>Theobroma</taxon>
    </lineage>
</organism>
<dbReference type="HOGENOM" id="CLU_2594584_0_0_1"/>
<dbReference type="Gramene" id="EOX95204">
    <property type="protein sequence ID" value="EOX95204"/>
    <property type="gene ID" value="TCM_004756"/>
</dbReference>
<name>A0A061DR09_THECC</name>
<reference evidence="2" key="1">
    <citation type="journal article" date="2013" name="Genome Biol.">
        <title>The genome sequence of the most widely cultivated cacao type and its use to identify candidate genes regulating pod color.</title>
        <authorList>
            <person name="Motamayor J.C."/>
            <person name="Mockaitis K."/>
            <person name="Schmutz J."/>
            <person name="Haiminen N."/>
            <person name="Iii D.L."/>
            <person name="Cornejo O."/>
            <person name="Findley S.D."/>
            <person name="Zheng P."/>
            <person name="Utro F."/>
            <person name="Royaert S."/>
            <person name="Saski C."/>
            <person name="Jenkins J."/>
            <person name="Podicheti R."/>
            <person name="Zhao M."/>
            <person name="Scheffler B.E."/>
            <person name="Stack J.C."/>
            <person name="Feltus F.A."/>
            <person name="Mustiga G.M."/>
            <person name="Amores F."/>
            <person name="Phillips W."/>
            <person name="Marelli J.P."/>
            <person name="May G.D."/>
            <person name="Shapiro H."/>
            <person name="Ma J."/>
            <person name="Bustamante C.D."/>
            <person name="Schnell R.J."/>
            <person name="Main D."/>
            <person name="Gilbert D."/>
            <person name="Parida L."/>
            <person name="Kuhn D.N."/>
        </authorList>
    </citation>
    <scope>NUCLEOTIDE SEQUENCE [LARGE SCALE GENOMIC DNA]</scope>
</reference>
<dbReference type="InParanoid" id="A0A061DR09"/>
<keyword evidence="3" id="KW-1185">Reference proteome</keyword>
<accession>A0A061DR09</accession>
<dbReference type="Proteomes" id="UP000026915">
    <property type="component" value="Chromosome 1"/>
</dbReference>
<feature type="region of interest" description="Disordered" evidence="1">
    <location>
        <begin position="1"/>
        <end position="26"/>
    </location>
</feature>
<proteinExistence type="predicted"/>
<evidence type="ECO:0000313" key="2">
    <source>
        <dbReference type="EMBL" id="EOX95204.1"/>
    </source>
</evidence>
<gene>
    <name evidence="2" type="ORF">TCM_004756</name>
</gene>
<evidence type="ECO:0000313" key="3">
    <source>
        <dbReference type="Proteomes" id="UP000026915"/>
    </source>
</evidence>
<sequence length="80" mass="8780">MTKAVVQSPPKHEFTGSAFRRDPKPTSRLLPGADDGSFTCSTNCSLFYTITLTKSFVICYGMGIFVTLNYHMVTALPPCL</sequence>
<dbReference type="EMBL" id="CM001879">
    <property type="protein sequence ID" value="EOX95204.1"/>
    <property type="molecule type" value="Genomic_DNA"/>
</dbReference>
<feature type="compositionally biased region" description="Basic and acidic residues" evidence="1">
    <location>
        <begin position="10"/>
        <end position="25"/>
    </location>
</feature>
<dbReference type="AlphaFoldDB" id="A0A061DR09"/>
<evidence type="ECO:0000256" key="1">
    <source>
        <dbReference type="SAM" id="MobiDB-lite"/>
    </source>
</evidence>